<dbReference type="InterPro" id="IPR006059">
    <property type="entry name" value="SBP"/>
</dbReference>
<keyword evidence="6" id="KW-1185">Reference proteome</keyword>
<evidence type="ECO:0000256" key="3">
    <source>
        <dbReference type="ARBA" id="ARBA00022764"/>
    </source>
</evidence>
<dbReference type="Proteomes" id="UP001321492">
    <property type="component" value="Unassembled WGS sequence"/>
</dbReference>
<evidence type="ECO:0000256" key="2">
    <source>
        <dbReference type="ARBA" id="ARBA00008520"/>
    </source>
</evidence>
<dbReference type="RefSeq" id="WP_283741973.1">
    <property type="nucleotide sequence ID" value="NZ_JASJEV010000015.1"/>
</dbReference>
<proteinExistence type="inferred from homology"/>
<dbReference type="EMBL" id="JASJEV010000015">
    <property type="protein sequence ID" value="MDJ1159971.1"/>
    <property type="molecule type" value="Genomic_DNA"/>
</dbReference>
<evidence type="ECO:0000313" key="6">
    <source>
        <dbReference type="Proteomes" id="UP001321492"/>
    </source>
</evidence>
<dbReference type="Gene3D" id="3.40.190.10">
    <property type="entry name" value="Periplasmic binding protein-like II"/>
    <property type="match status" value="1"/>
</dbReference>
<feature type="chain" id="PRO_5045722784" evidence="4">
    <location>
        <begin position="29"/>
        <end position="431"/>
    </location>
</feature>
<evidence type="ECO:0000256" key="1">
    <source>
        <dbReference type="ARBA" id="ARBA00004418"/>
    </source>
</evidence>
<comment type="subcellular location">
    <subcellularLocation>
        <location evidence="1">Periplasm</location>
    </subcellularLocation>
</comment>
<feature type="signal peptide" evidence="4">
    <location>
        <begin position="1"/>
        <end position="28"/>
    </location>
</feature>
<dbReference type="PANTHER" id="PTHR43649:SF30">
    <property type="entry name" value="ABC TRANSPORTER SUBSTRATE-BINDING PROTEIN"/>
    <property type="match status" value="1"/>
</dbReference>
<dbReference type="CDD" id="cd13585">
    <property type="entry name" value="PBP2_TMBP_like"/>
    <property type="match status" value="1"/>
</dbReference>
<gene>
    <name evidence="5" type="ORF">QNA08_17295</name>
</gene>
<protein>
    <submittedName>
        <fullName evidence="5">Sugar ABC transporter substrate-binding protein</fullName>
    </submittedName>
</protein>
<comment type="caution">
    <text evidence="5">The sequence shown here is derived from an EMBL/GenBank/DDBJ whole genome shotgun (WGS) entry which is preliminary data.</text>
</comment>
<evidence type="ECO:0000313" key="5">
    <source>
        <dbReference type="EMBL" id="MDJ1159971.1"/>
    </source>
</evidence>
<dbReference type="SUPFAM" id="SSF53850">
    <property type="entry name" value="Periplasmic binding protein-like II"/>
    <property type="match status" value="1"/>
</dbReference>
<dbReference type="PANTHER" id="PTHR43649">
    <property type="entry name" value="ARABINOSE-BINDING PROTEIN-RELATED"/>
    <property type="match status" value="1"/>
</dbReference>
<dbReference type="Pfam" id="PF01547">
    <property type="entry name" value="SBP_bac_1"/>
    <property type="match status" value="1"/>
</dbReference>
<sequence>MPATFRFSITALAGAAAGLALSASAALAETKIKMVEVITSPPRTEFIRKQIAAFEQANPGIKVELVSLPWGQAFEKFLTMVQAGDTPDVVEMPERWLGLYATNAQLEDLGPHMKDWKDAATLGARAREFGSAVDSKMFMLPYGYYVRALFWNKKLFAEAGLSAPPATVDEFMEANRKISALKGKYGYCLRGGPGSFSGVQMFMNIANGKGGYFNADGSATFNEPGAVKGLEMLADIYKKGFAPKDSVNWGFNEIVAGFYSGTCAMLDQDPDALLGIAEKMKAEDFAVAPMPTGPSGKSYPTLGYAGWSMFANSKVKKDAWKLIAHLSAPQANIEWAKVVGVLPIHDGADKDPFFASDGFKGWFEELRNPAKYEFVTNPSHLENLGNFYDQIAVKGFQQVLVGQRTAKDVADEWAKILSEQQKAWMAKNKKG</sequence>
<comment type="similarity">
    <text evidence="2">Belongs to the bacterial solute-binding protein 1 family.</text>
</comment>
<evidence type="ECO:0000256" key="4">
    <source>
        <dbReference type="SAM" id="SignalP"/>
    </source>
</evidence>
<reference evidence="5 6" key="1">
    <citation type="submission" date="2023-05" db="EMBL/GenBank/DDBJ databases">
        <title>Chelatococcus sp. nov., a moderately thermophilic bacterium isolated from hot spring microbial mat.</title>
        <authorList>
            <person name="Hu C.-J."/>
            <person name="Li W.-J."/>
        </authorList>
    </citation>
    <scope>NUCLEOTIDE SEQUENCE [LARGE SCALE GENOMIC DNA]</scope>
    <source>
        <strain evidence="5 6">SYSU G07232</strain>
    </source>
</reference>
<accession>A0ABT7AN42</accession>
<keyword evidence="3" id="KW-0574">Periplasm</keyword>
<keyword evidence="4" id="KW-0732">Signal</keyword>
<dbReference type="InterPro" id="IPR050490">
    <property type="entry name" value="Bact_solute-bd_prot1"/>
</dbReference>
<name>A0ABT7AN42_9HYPH</name>
<organism evidence="5 6">
    <name type="scientific">Chelatococcus albus</name>
    <dbReference type="NCBI Taxonomy" id="3047466"/>
    <lineage>
        <taxon>Bacteria</taxon>
        <taxon>Pseudomonadati</taxon>
        <taxon>Pseudomonadota</taxon>
        <taxon>Alphaproteobacteria</taxon>
        <taxon>Hyphomicrobiales</taxon>
        <taxon>Chelatococcaceae</taxon>
        <taxon>Chelatococcus</taxon>
    </lineage>
</organism>